<evidence type="ECO:0000313" key="5">
    <source>
        <dbReference type="Proteomes" id="UP001318040"/>
    </source>
</evidence>
<evidence type="ECO:0000259" key="4">
    <source>
        <dbReference type="Pfam" id="PF26116"/>
    </source>
</evidence>
<organism evidence="5 6">
    <name type="scientific">Petromyzon marinus</name>
    <name type="common">Sea lamprey</name>
    <dbReference type="NCBI Taxonomy" id="7757"/>
    <lineage>
        <taxon>Eukaryota</taxon>
        <taxon>Metazoa</taxon>
        <taxon>Chordata</taxon>
        <taxon>Craniata</taxon>
        <taxon>Vertebrata</taxon>
        <taxon>Cyclostomata</taxon>
        <taxon>Hyperoartia</taxon>
        <taxon>Petromyzontiformes</taxon>
        <taxon>Petromyzontidae</taxon>
        <taxon>Petromyzon</taxon>
    </lineage>
</organism>
<feature type="coiled-coil region" evidence="2">
    <location>
        <begin position="591"/>
        <end position="618"/>
    </location>
</feature>
<sequence length="665" mass="76121">MLLLGDYPSGSVCHKRKHTRKNVHSCNVKEEEFQMVDVSISLTENRKLSPSNKHCPRASRPTQGPEQHRAVARADASSGATESPEEEEENDEADEEVLAPPTRLVAVDMERLVPPRPDVVWETEEHDGPPMEVLQEERMVVAGSDARQLERDSDTCHHSFPVLDFTTMYLHQESDEPITCRSWRGGMEGDGEAHVSWLLSSLMLGDRDASTPPSSQRERSCHSWEEQRFICDIEAPPSPPSLHNFVRRRSSSLGSCREEMDEAAMVRLARKIQALKKKIHHFEERFEGERRYMPSHSDKAATPEVLKWMNDLAKSRRQMKELKLQQSVEENVDANTRRRSNTLPKSFGSRGHVDSGCRTCHGKVESAEEAGEELSRKAAENEVMAMTLQSIMERICEKRNEEQRPEDVTAMTREQIAAEKTALQKGLLQFENVHGRLVSKQEKQLLKPLYERYRMVKQLLTRSRNFPIIGSPASLRRHLLLRPIIEGQTTQFSDDIKEDTEDADNVQRGCPDGWTASDTERKNEGGSMEDQGEYMGEEVEEELPERDGDCQGQLFFLRHSEDESDAEGYAPLMEEASGMSSAISNVHSLSLSELLEQLRETKAEKRHLRKTLRDFEDHFYRQNGRNIQKEDRLSMEDEYKEYKQVKAKQRLLEALITKHDACKGV</sequence>
<dbReference type="InterPro" id="IPR039102">
    <property type="entry name" value="FAM13"/>
</dbReference>
<evidence type="ECO:0000256" key="1">
    <source>
        <dbReference type="ARBA" id="ARBA00007549"/>
    </source>
</evidence>
<evidence type="ECO:0000313" key="6">
    <source>
        <dbReference type="RefSeq" id="XP_032805482.1"/>
    </source>
</evidence>
<keyword evidence="5" id="KW-1185">Reference proteome</keyword>
<dbReference type="Pfam" id="PF26116">
    <property type="entry name" value="FAM13A"/>
    <property type="match status" value="1"/>
</dbReference>
<protein>
    <submittedName>
        <fullName evidence="6">Protein FAM13A-like isoform X1</fullName>
    </submittedName>
</protein>
<feature type="region of interest" description="Disordered" evidence="3">
    <location>
        <begin position="44"/>
        <end position="100"/>
    </location>
</feature>
<feature type="compositionally biased region" description="Acidic residues" evidence="3">
    <location>
        <begin position="83"/>
        <end position="97"/>
    </location>
</feature>
<feature type="coiled-coil region" evidence="2">
    <location>
        <begin position="265"/>
        <end position="325"/>
    </location>
</feature>
<proteinExistence type="inferred from homology"/>
<dbReference type="PANTHER" id="PTHR15904">
    <property type="entry name" value="FAM13"/>
    <property type="match status" value="1"/>
</dbReference>
<feature type="region of interest" description="Disordered" evidence="3">
    <location>
        <begin position="499"/>
        <end position="540"/>
    </location>
</feature>
<name>A0AAJ7STW3_PETMA</name>
<reference evidence="6" key="1">
    <citation type="submission" date="2025-08" db="UniProtKB">
        <authorList>
            <consortium name="RefSeq"/>
        </authorList>
    </citation>
    <scope>IDENTIFICATION</scope>
    <source>
        <tissue evidence="6">Sperm</tissue>
    </source>
</reference>
<dbReference type="AlphaFoldDB" id="A0AAJ7STW3"/>
<comment type="similarity">
    <text evidence="1">Belongs to the FAM13 family.</text>
</comment>
<accession>A0AAJ7STW3</accession>
<evidence type="ECO:0000256" key="3">
    <source>
        <dbReference type="SAM" id="MobiDB-lite"/>
    </source>
</evidence>
<feature type="domain" description="FAM13A-like" evidence="4">
    <location>
        <begin position="590"/>
        <end position="659"/>
    </location>
</feature>
<dbReference type="InterPro" id="IPR059029">
    <property type="entry name" value="FAM13A_dom"/>
</dbReference>
<gene>
    <name evidence="6" type="primary">LOC116940195</name>
</gene>
<evidence type="ECO:0000256" key="2">
    <source>
        <dbReference type="SAM" id="Coils"/>
    </source>
</evidence>
<dbReference type="PANTHER" id="PTHR15904:SF17">
    <property type="entry name" value="RHO-GAP DOMAIN-CONTAINING PROTEIN"/>
    <property type="match status" value="1"/>
</dbReference>
<feature type="compositionally biased region" description="Acidic residues" evidence="3">
    <location>
        <begin position="530"/>
        <end position="540"/>
    </location>
</feature>
<dbReference type="Proteomes" id="UP001318040">
    <property type="component" value="Chromosome 8"/>
</dbReference>
<dbReference type="KEGG" id="pmrn:116940195"/>
<feature type="region of interest" description="Disordered" evidence="3">
    <location>
        <begin position="331"/>
        <end position="355"/>
    </location>
</feature>
<dbReference type="RefSeq" id="XP_032805482.1">
    <property type="nucleotide sequence ID" value="XM_032949591.1"/>
</dbReference>
<keyword evidence="2" id="KW-0175">Coiled coil</keyword>